<accession>A0ABW4LT93</accession>
<evidence type="ECO:0000313" key="3">
    <source>
        <dbReference type="Proteomes" id="UP001597214"/>
    </source>
</evidence>
<comment type="caution">
    <text evidence="2">The sequence shown here is derived from an EMBL/GenBank/DDBJ whole genome shotgun (WGS) entry which is preliminary data.</text>
</comment>
<evidence type="ECO:0008006" key="4">
    <source>
        <dbReference type="Google" id="ProtNLM"/>
    </source>
</evidence>
<gene>
    <name evidence="2" type="ORF">ACFSCX_17645</name>
</gene>
<organism evidence="2 3">
    <name type="scientific">Bacillus salitolerans</name>
    <dbReference type="NCBI Taxonomy" id="1437434"/>
    <lineage>
        <taxon>Bacteria</taxon>
        <taxon>Bacillati</taxon>
        <taxon>Bacillota</taxon>
        <taxon>Bacilli</taxon>
        <taxon>Bacillales</taxon>
        <taxon>Bacillaceae</taxon>
        <taxon>Bacillus</taxon>
    </lineage>
</organism>
<dbReference type="Proteomes" id="UP001597214">
    <property type="component" value="Unassembled WGS sequence"/>
</dbReference>
<feature type="coiled-coil region" evidence="1">
    <location>
        <begin position="98"/>
        <end position="169"/>
    </location>
</feature>
<proteinExistence type="predicted"/>
<keyword evidence="3" id="KW-1185">Reference proteome</keyword>
<reference evidence="3" key="1">
    <citation type="journal article" date="2019" name="Int. J. Syst. Evol. Microbiol.">
        <title>The Global Catalogue of Microorganisms (GCM) 10K type strain sequencing project: providing services to taxonomists for standard genome sequencing and annotation.</title>
        <authorList>
            <consortium name="The Broad Institute Genomics Platform"/>
            <consortium name="The Broad Institute Genome Sequencing Center for Infectious Disease"/>
            <person name="Wu L."/>
            <person name="Ma J."/>
        </authorList>
    </citation>
    <scope>NUCLEOTIDE SEQUENCE [LARGE SCALE GENOMIC DNA]</scope>
    <source>
        <strain evidence="3">CCUG 49339</strain>
    </source>
</reference>
<evidence type="ECO:0000256" key="1">
    <source>
        <dbReference type="SAM" id="Coils"/>
    </source>
</evidence>
<keyword evidence="1" id="KW-0175">Coiled coil</keyword>
<name>A0ABW4LT93_9BACI</name>
<evidence type="ECO:0000313" key="2">
    <source>
        <dbReference type="EMBL" id="MFD1738350.1"/>
    </source>
</evidence>
<dbReference type="EMBL" id="JBHUEM010000044">
    <property type="protein sequence ID" value="MFD1738350.1"/>
    <property type="molecule type" value="Genomic_DNA"/>
</dbReference>
<dbReference type="RefSeq" id="WP_377929560.1">
    <property type="nucleotide sequence ID" value="NZ_JBHUEM010000044.1"/>
</dbReference>
<protein>
    <recommendedName>
        <fullName evidence="4">DUF4368 domain-containing protein</fullName>
    </recommendedName>
</protein>
<sequence length="235" mass="27983">MSKIGSIFVKTLLKDLVTCKSCKTFLDCKDQRTTGYNGKKYGRKIYVCPSCKLQIETDQLHLVIDKILNDIRLNNPKQIYEGVSTRIHEEMEVLKNAILELKRGKEMYLDQIEKVKDEIRVRLERQIIEQEKKFLDVLTTYRISINKRIEHVEKQINEKQKRITEQQKVDSNKETWNLILQDAFVDREKIDNVELRNILTNLIEEIKIDKNMSIEYQLRHNLEKQSLSDQLELQF</sequence>